<dbReference type="EMBL" id="JAMSCK010000004">
    <property type="protein sequence ID" value="MCM8570139.1"/>
    <property type="molecule type" value="Genomic_DNA"/>
</dbReference>
<name>A0ABT0Z345_9FLAO</name>
<dbReference type="InterPro" id="IPR039910">
    <property type="entry name" value="D15-like"/>
</dbReference>
<evidence type="ECO:0000256" key="3">
    <source>
        <dbReference type="ARBA" id="ARBA00022729"/>
    </source>
</evidence>
<keyword evidence="3" id="KW-0732">Signal</keyword>
<dbReference type="PANTHER" id="PTHR12815:SF47">
    <property type="entry name" value="TRANSLOCATION AND ASSEMBLY MODULE SUBUNIT TAMA"/>
    <property type="match status" value="1"/>
</dbReference>
<keyword evidence="8" id="KW-1185">Reference proteome</keyword>
<sequence length="767" mass="87758">MRIKPGLILLVVALIQACSVKKFIPDDEFLYTGARIKIESDTTIKEKPELKAELESVLRPEPNAKILGMRPGLYFHYKAQKEKPGFINKFLNKKMGEEPVYLSDVDISNTEDLLLNRLENRGFFYSRVSSDTEKNEKSKTASASYELKVPDPYTMQSYQLDSDSLIVYRNIQENFDKTLLEQGMRFDLPRLKAERERIDLHLKKDGYYNFNPGFLIFEADTNQYDKKRFDLFLRLKKDVPPKSVIPYQVSNVNVYANYNVDEDSLTKNYERYEDKNYFQEELFFKPKRLDPYILIETGDYYDPEKSRNTSRRLGSIGAYKFVNIQYEEIDTLATDSLGLLEANIYLSPLKKRAIRAELQALTKSNNFAGPHLGITFSNRNLFKGGESFHISGNVGYEFQAGTNGEAGRNSIQLALTNDLIIPRMIFPIDINEDFFEYSIPKTKISLGGDYLKRSQLFSLTSLSARFGYYWNANRYVSHELNPINFNYVKLGNTTQEFRDVLIENPFLQRSFDQEFIAGLTYSFIYNGLVDLGKKHVFYLNTNLDIAGNTFGLIGKEAESGKKEVFGLEYAQYAKVDADFRYHFRLGDSQVIATRLFAGYGIPYGNSDVMPFSKQYFSGGPYSVRAFRTRSLGPGDYTPPEDGDVGYRDQYGNIRLEANAEYRFPIITYLNGAFFIDAGNVWTSKVNPDLQPEGSEEQNQPANIGQFSGNFINEFGIGGGVGLRIDIQNFVIRFDLAAPMHDPSLPAGQRWDFDITNPVFNFAIGYPF</sequence>
<dbReference type="Proteomes" id="UP001155077">
    <property type="component" value="Unassembled WGS sequence"/>
</dbReference>
<evidence type="ECO:0000256" key="1">
    <source>
        <dbReference type="ARBA" id="ARBA00004370"/>
    </source>
</evidence>
<keyword evidence="2" id="KW-0812">Transmembrane</keyword>
<evidence type="ECO:0000259" key="6">
    <source>
        <dbReference type="Pfam" id="PF01103"/>
    </source>
</evidence>
<evidence type="ECO:0000256" key="5">
    <source>
        <dbReference type="ARBA" id="ARBA00023237"/>
    </source>
</evidence>
<feature type="domain" description="Bacterial surface antigen (D15)" evidence="6">
    <location>
        <begin position="517"/>
        <end position="765"/>
    </location>
</feature>
<accession>A0ABT0Z345</accession>
<reference evidence="7" key="1">
    <citation type="submission" date="2022-06" db="EMBL/GenBank/DDBJ databases">
        <title>Gramella sediminis sp. nov., isolated from deep-sea sediment of the Indian Ocean.</title>
        <authorList>
            <person name="Yang L."/>
        </authorList>
    </citation>
    <scope>NUCLEOTIDE SEQUENCE</scope>
    <source>
        <strain evidence="7">HMD3159</strain>
    </source>
</reference>
<organism evidence="7 8">
    <name type="scientific">Gramella jeungdoensis</name>
    <dbReference type="NCBI Taxonomy" id="708091"/>
    <lineage>
        <taxon>Bacteria</taxon>
        <taxon>Pseudomonadati</taxon>
        <taxon>Bacteroidota</taxon>
        <taxon>Flavobacteriia</taxon>
        <taxon>Flavobacteriales</taxon>
        <taxon>Flavobacteriaceae</taxon>
        <taxon>Christiangramia</taxon>
    </lineage>
</organism>
<evidence type="ECO:0000313" key="8">
    <source>
        <dbReference type="Proteomes" id="UP001155077"/>
    </source>
</evidence>
<evidence type="ECO:0000256" key="2">
    <source>
        <dbReference type="ARBA" id="ARBA00022692"/>
    </source>
</evidence>
<evidence type="ECO:0000256" key="4">
    <source>
        <dbReference type="ARBA" id="ARBA00023136"/>
    </source>
</evidence>
<dbReference type="PANTHER" id="PTHR12815">
    <property type="entry name" value="SORTING AND ASSEMBLY MACHINERY SAMM50 PROTEIN FAMILY MEMBER"/>
    <property type="match status" value="1"/>
</dbReference>
<keyword evidence="4" id="KW-0472">Membrane</keyword>
<evidence type="ECO:0000313" key="7">
    <source>
        <dbReference type="EMBL" id="MCM8570139.1"/>
    </source>
</evidence>
<dbReference type="Pfam" id="PF01103">
    <property type="entry name" value="Omp85"/>
    <property type="match status" value="1"/>
</dbReference>
<dbReference type="InterPro" id="IPR000184">
    <property type="entry name" value="Bac_surfAg_D15"/>
</dbReference>
<dbReference type="Gene3D" id="2.40.160.50">
    <property type="entry name" value="membrane protein fhac: a member of the omp85/tpsb transporter family"/>
    <property type="match status" value="1"/>
</dbReference>
<keyword evidence="5" id="KW-0998">Cell outer membrane</keyword>
<comment type="caution">
    <text evidence="7">The sequence shown here is derived from an EMBL/GenBank/DDBJ whole genome shotgun (WGS) entry which is preliminary data.</text>
</comment>
<dbReference type="PROSITE" id="PS51257">
    <property type="entry name" value="PROKAR_LIPOPROTEIN"/>
    <property type="match status" value="1"/>
</dbReference>
<protein>
    <submittedName>
        <fullName evidence="7">Outer membrane protein assembly factor</fullName>
    </submittedName>
</protein>
<comment type="subcellular location">
    <subcellularLocation>
        <location evidence="1">Membrane</location>
    </subcellularLocation>
</comment>
<gene>
    <name evidence="7" type="ORF">NE848_12170</name>
</gene>
<proteinExistence type="predicted"/>